<dbReference type="PhylomeDB" id="B3RKB5"/>
<dbReference type="RefSeq" id="XP_002108372.1">
    <property type="nucleotide sequence ID" value="XM_002108336.1"/>
</dbReference>
<protein>
    <recommendedName>
        <fullName evidence="3">Death domain-containing protein</fullName>
    </recommendedName>
</protein>
<accession>B3RKB5</accession>
<dbReference type="Proteomes" id="UP000009022">
    <property type="component" value="Unassembled WGS sequence"/>
</dbReference>
<sequence length="575" mass="66095">MNDKSSEHSFIPTVPNFMQTHTNESYQQDDHHLTESTSKKFTEPISVDSINCQDTDQSQIKKCYTSANEFIKYQNGSQATRVRNNGCQIEDNNTDDASNNFHEIAKSIYQNRADHSPILDYCTEKESDLELILADCDIHEIISDILPDYWTDIDVFNELTKYIRNELVISVQEQLVSLKSLTQQRDEIYVLILLRCIGQLQFYKLVSTLIASSLEKVKAIGYQLQRRAVLRLNERYEVVTKYPNVKFLCKADKDNIIKMDTLSGFELIIPAKCLQTDTEIMVTVYYADSLYAYGIKNINVTLLSPIIRIEPNNLQFIINDKYPTLQLPVLQSMQLKPSNLPKSEQKNSIQLYHGTSLYIEWSAKNLKNALINIEEDHNLFKINHCGFFCAVINQPKPLFDESAVSSQPFVDLTLQQQIDFQVFLSITTKGTAFVDIVITRKGIKYQPNRLKTIKLHELVNDMEDVTRLRNGYYQIKFLSSYLIHNSVDSRDKIKDICINWNARNSYVISYRCQLSDTVNFPGDLCQIIVQSKGINCRPIEALSSFIFLPDGLDEKDLQKFLATDTTVILVRGVIL</sequence>
<dbReference type="HOGENOM" id="CLU_034241_0_0_1"/>
<evidence type="ECO:0008006" key="3">
    <source>
        <dbReference type="Google" id="ProtNLM"/>
    </source>
</evidence>
<dbReference type="InParanoid" id="B3RKB5"/>
<dbReference type="EMBL" id="DS985241">
    <property type="protein sequence ID" value="EDV29170.1"/>
    <property type="molecule type" value="Genomic_DNA"/>
</dbReference>
<gene>
    <name evidence="1" type="ORF">TRIADDRAFT_52783</name>
</gene>
<dbReference type="Gene3D" id="2.60.220.30">
    <property type="match status" value="1"/>
</dbReference>
<evidence type="ECO:0000313" key="1">
    <source>
        <dbReference type="EMBL" id="EDV29170.1"/>
    </source>
</evidence>
<dbReference type="KEGG" id="tad:TRIADDRAFT_52783"/>
<dbReference type="PANTHER" id="PTHR35205:SF1">
    <property type="entry name" value="ZU5 DOMAIN-CONTAINING PROTEIN"/>
    <property type="match status" value="1"/>
</dbReference>
<evidence type="ECO:0000313" key="2">
    <source>
        <dbReference type="Proteomes" id="UP000009022"/>
    </source>
</evidence>
<dbReference type="AlphaFoldDB" id="B3RKB5"/>
<organism evidence="1 2">
    <name type="scientific">Trichoplax adhaerens</name>
    <name type="common">Trichoplax reptans</name>
    <dbReference type="NCBI Taxonomy" id="10228"/>
    <lineage>
        <taxon>Eukaryota</taxon>
        <taxon>Metazoa</taxon>
        <taxon>Placozoa</taxon>
        <taxon>Uniplacotomia</taxon>
        <taxon>Trichoplacea</taxon>
        <taxon>Trichoplacidae</taxon>
        <taxon>Trichoplax</taxon>
    </lineage>
</organism>
<name>B3RKB5_TRIAD</name>
<dbReference type="GeneID" id="6749587"/>
<reference evidence="1 2" key="1">
    <citation type="journal article" date="2008" name="Nature">
        <title>The Trichoplax genome and the nature of placozoans.</title>
        <authorList>
            <person name="Srivastava M."/>
            <person name="Begovic E."/>
            <person name="Chapman J."/>
            <person name="Putnam N.H."/>
            <person name="Hellsten U."/>
            <person name="Kawashima T."/>
            <person name="Kuo A."/>
            <person name="Mitros T."/>
            <person name="Salamov A."/>
            <person name="Carpenter M.L."/>
            <person name="Signorovitch A.Y."/>
            <person name="Moreno M.A."/>
            <person name="Kamm K."/>
            <person name="Grimwood J."/>
            <person name="Schmutz J."/>
            <person name="Shapiro H."/>
            <person name="Grigoriev I.V."/>
            <person name="Buss L.W."/>
            <person name="Schierwater B."/>
            <person name="Dellaporta S.L."/>
            <person name="Rokhsar D.S."/>
        </authorList>
    </citation>
    <scope>NUCLEOTIDE SEQUENCE [LARGE SCALE GENOMIC DNA]</scope>
    <source>
        <strain evidence="1 2">Grell-BS-1999</strain>
    </source>
</reference>
<dbReference type="CTD" id="6749587"/>
<dbReference type="PANTHER" id="PTHR35205">
    <property type="entry name" value="NB-ARC AND TPR DOMAIN PROTEIN"/>
    <property type="match status" value="1"/>
</dbReference>
<keyword evidence="2" id="KW-1185">Reference proteome</keyword>
<proteinExistence type="predicted"/>